<dbReference type="GO" id="GO:0032259">
    <property type="term" value="P:methylation"/>
    <property type="evidence" value="ECO:0007669"/>
    <property type="project" value="UniProtKB-KW"/>
</dbReference>
<dbReference type="CDD" id="cd02440">
    <property type="entry name" value="AdoMet_MTases"/>
    <property type="match status" value="1"/>
</dbReference>
<proteinExistence type="predicted"/>
<dbReference type="Proteomes" id="UP000265745">
    <property type="component" value="Unassembled WGS sequence"/>
</dbReference>
<comment type="caution">
    <text evidence="3">The sequence shown here is derived from an EMBL/GenBank/DDBJ whole genome shotgun (WGS) entry which is preliminary data.</text>
</comment>
<gene>
    <name evidence="3" type="ORF">C2846_10770</name>
</gene>
<keyword evidence="3" id="KW-0489">Methyltransferase</keyword>
<evidence type="ECO:0000313" key="4">
    <source>
        <dbReference type="Proteomes" id="UP000265745"/>
    </source>
</evidence>
<protein>
    <submittedName>
        <fullName evidence="3">SAM-dependent methyltransferase</fullName>
    </submittedName>
</protein>
<dbReference type="PANTHER" id="PTHR43861">
    <property type="entry name" value="TRANS-ACONITATE 2-METHYLTRANSFERASE-RELATED"/>
    <property type="match status" value="1"/>
</dbReference>
<evidence type="ECO:0000313" key="3">
    <source>
        <dbReference type="EMBL" id="RHW20848.1"/>
    </source>
</evidence>
<reference evidence="3 4" key="1">
    <citation type="submission" date="2018-06" db="EMBL/GenBank/DDBJ databases">
        <title>Pseudomonas jilinensis sp. nov., isolated from the production water of Jilin Oilfield in China.</title>
        <authorList>
            <person name="Wang J."/>
        </authorList>
    </citation>
    <scope>NUCLEOTIDE SEQUENCE [LARGE SCALE GENOMIC DNA]</scope>
    <source>
        <strain evidence="3 4">JS15-10A1</strain>
    </source>
</reference>
<evidence type="ECO:0000259" key="2">
    <source>
        <dbReference type="Pfam" id="PF13649"/>
    </source>
</evidence>
<name>A0A396RW69_9PSED</name>
<evidence type="ECO:0000256" key="1">
    <source>
        <dbReference type="ARBA" id="ARBA00022679"/>
    </source>
</evidence>
<dbReference type="RefSeq" id="WP_119701438.1">
    <property type="nucleotide sequence ID" value="NZ_QJSA01000009.1"/>
</dbReference>
<dbReference type="SUPFAM" id="SSF53335">
    <property type="entry name" value="S-adenosyl-L-methionine-dependent methyltransferases"/>
    <property type="match status" value="1"/>
</dbReference>
<dbReference type="Gene3D" id="3.40.50.150">
    <property type="entry name" value="Vaccinia Virus protein VP39"/>
    <property type="match status" value="1"/>
</dbReference>
<dbReference type="AlphaFoldDB" id="A0A396RW69"/>
<dbReference type="GO" id="GO:0008168">
    <property type="term" value="F:methyltransferase activity"/>
    <property type="evidence" value="ECO:0007669"/>
    <property type="project" value="UniProtKB-KW"/>
</dbReference>
<dbReference type="Pfam" id="PF13649">
    <property type="entry name" value="Methyltransf_25"/>
    <property type="match status" value="1"/>
</dbReference>
<dbReference type="OrthoDB" id="8558926at2"/>
<dbReference type="InterPro" id="IPR029063">
    <property type="entry name" value="SAM-dependent_MTases_sf"/>
</dbReference>
<dbReference type="EMBL" id="QJSA01000009">
    <property type="protein sequence ID" value="RHW20848.1"/>
    <property type="molecule type" value="Genomic_DNA"/>
</dbReference>
<dbReference type="InterPro" id="IPR041698">
    <property type="entry name" value="Methyltransf_25"/>
</dbReference>
<feature type="domain" description="Methyltransferase" evidence="2">
    <location>
        <begin position="48"/>
        <end position="146"/>
    </location>
</feature>
<keyword evidence="4" id="KW-1185">Reference proteome</keyword>
<accession>A0A396RW69</accession>
<organism evidence="3 4">
    <name type="scientific">Pseudomonas jilinensis</name>
    <dbReference type="NCBI Taxonomy" id="2078689"/>
    <lineage>
        <taxon>Bacteria</taxon>
        <taxon>Pseudomonadati</taxon>
        <taxon>Pseudomonadota</taxon>
        <taxon>Gammaproteobacteria</taxon>
        <taxon>Pseudomonadales</taxon>
        <taxon>Pseudomonadaceae</taxon>
        <taxon>Pseudomonas</taxon>
    </lineage>
</organism>
<sequence>MNSDEIKAIFDQQASSYDERWAKTAPIRDALHFLLQAVLAELPSNARILCVGAGTGEEIGYLAERFPHWSFVAVEPSGAMLDVCRQKADKAGFISRCDFHEGYLDTLPAQEPFDAATCFLVSQFILERDARIGFFNSIATRLRPEGILASSDLASDVSSSQYSALLQTWLNMMLASDIPAAGVEQMRAAYAKDVAILPPAQIESIIREGGFDNPVGFYQAGLIHAWFSRRVAGLQRQ</sequence>
<keyword evidence="1 3" id="KW-0808">Transferase</keyword>